<reference evidence="2" key="1">
    <citation type="submission" date="2017-05" db="EMBL/GenBank/DDBJ databases">
        <authorList>
            <person name="Imhoff J.F."/>
            <person name="Rahn T."/>
            <person name="Kuenzel S."/>
            <person name="Neulinger S.C."/>
        </authorList>
    </citation>
    <scope>NUCLEOTIDE SEQUENCE</scope>
    <source>
        <strain evidence="2">LMG 28126</strain>
    </source>
</reference>
<reference evidence="2" key="2">
    <citation type="journal article" date="2020" name="Microorganisms">
        <title>Osmotic Adaptation and Compatible Solute Biosynthesis of Phototrophic Bacteria as Revealed from Genome Analyses.</title>
        <authorList>
            <person name="Imhoff J.F."/>
            <person name="Rahn T."/>
            <person name="Kunzel S."/>
            <person name="Keller A."/>
            <person name="Neulinger S.C."/>
        </authorList>
    </citation>
    <scope>NUCLEOTIDE SEQUENCE</scope>
    <source>
        <strain evidence="2">LMG 28126</strain>
    </source>
</reference>
<feature type="signal peptide" evidence="1">
    <location>
        <begin position="1"/>
        <end position="20"/>
    </location>
</feature>
<dbReference type="PANTHER" id="PTHR36302">
    <property type="entry name" value="BLR7088 PROTEIN"/>
    <property type="match status" value="1"/>
</dbReference>
<sequence length="147" mass="15200">MPTRPLAVALLMLLPLPALAEGPLVHEPFAIISPAGQSGAAFMRLENPGPEDDRLVSASAGIAARVELHTHIEDSAGVMRMVEVEDGFALPAGSEHVLERGGDHVMFMGIDAAPEPGAVIALTLTFESGATVVVDVPVKAPMSGHGH</sequence>
<dbReference type="Proteomes" id="UP000706333">
    <property type="component" value="Unassembled WGS sequence"/>
</dbReference>
<dbReference type="InterPro" id="IPR058248">
    <property type="entry name" value="Lxx211020-like"/>
</dbReference>
<dbReference type="PANTHER" id="PTHR36302:SF1">
    <property type="entry name" value="COPPER CHAPERONE PCU(A)C"/>
    <property type="match status" value="1"/>
</dbReference>
<dbReference type="AlphaFoldDB" id="A0A934WI10"/>
<evidence type="ECO:0000313" key="3">
    <source>
        <dbReference type="Proteomes" id="UP000706333"/>
    </source>
</evidence>
<keyword evidence="1" id="KW-0732">Signal</keyword>
<evidence type="ECO:0000313" key="2">
    <source>
        <dbReference type="EMBL" id="MBK5926414.1"/>
    </source>
</evidence>
<comment type="caution">
    <text evidence="2">The sequence shown here is derived from an EMBL/GenBank/DDBJ whole genome shotgun (WGS) entry which is preliminary data.</text>
</comment>
<name>A0A934WI10_9RHOB</name>
<dbReference type="RefSeq" id="WP_201156182.1">
    <property type="nucleotide sequence ID" value="NZ_NHSD01000126.1"/>
</dbReference>
<dbReference type="SUPFAM" id="SSF110087">
    <property type="entry name" value="DR1885-like metal-binding protein"/>
    <property type="match status" value="1"/>
</dbReference>
<dbReference type="Gene3D" id="2.60.40.1890">
    <property type="entry name" value="PCu(A)C copper chaperone"/>
    <property type="match status" value="1"/>
</dbReference>
<dbReference type="Pfam" id="PF04314">
    <property type="entry name" value="PCuAC"/>
    <property type="match status" value="1"/>
</dbReference>
<proteinExistence type="predicted"/>
<protein>
    <recommendedName>
        <fullName evidence="4">Copper chaperone PCu(A)C</fullName>
    </recommendedName>
</protein>
<dbReference type="InterPro" id="IPR036182">
    <property type="entry name" value="PCuAC_sf"/>
</dbReference>
<dbReference type="EMBL" id="NHSD01000126">
    <property type="protein sequence ID" value="MBK5926414.1"/>
    <property type="molecule type" value="Genomic_DNA"/>
</dbReference>
<evidence type="ECO:0008006" key="4">
    <source>
        <dbReference type="Google" id="ProtNLM"/>
    </source>
</evidence>
<feature type="chain" id="PRO_5037441110" description="Copper chaperone PCu(A)C" evidence="1">
    <location>
        <begin position="21"/>
        <end position="147"/>
    </location>
</feature>
<gene>
    <name evidence="2" type="ORF">CCR87_03430</name>
</gene>
<accession>A0A934WI10</accession>
<evidence type="ECO:0000256" key="1">
    <source>
        <dbReference type="SAM" id="SignalP"/>
    </source>
</evidence>
<dbReference type="InterPro" id="IPR007410">
    <property type="entry name" value="LpqE-like"/>
</dbReference>
<organism evidence="2 3">
    <name type="scientific">Rhodobaculum claviforme</name>
    <dbReference type="NCBI Taxonomy" id="1549854"/>
    <lineage>
        <taxon>Bacteria</taxon>
        <taxon>Pseudomonadati</taxon>
        <taxon>Pseudomonadota</taxon>
        <taxon>Alphaproteobacteria</taxon>
        <taxon>Rhodobacterales</taxon>
        <taxon>Paracoccaceae</taxon>
        <taxon>Rhodobaculum</taxon>
    </lineage>
</organism>
<keyword evidence="3" id="KW-1185">Reference proteome</keyword>